<dbReference type="AlphaFoldDB" id="A0A368XJ66"/>
<dbReference type="RefSeq" id="WP_004306471.1">
    <property type="nucleotide sequence ID" value="NZ_QPJK01000008.1"/>
</dbReference>
<name>A0A368XJ66_9BURK</name>
<sequence length="416" mass="43016">MRHPLSKLSAVLMHAALAAAAGLASLPGHAADGAESLTYPNIIKIRDGMGARGDLAPIARIVSPLADSQIVPGEGRIGAGSVNGTGFVLNIEVVTRDATPIAAKESLNIRNTALLGQVNPNIPGLYVFLDTDLVKPDGGVIPKNTNLANLFNILGTDDTPGAGVTLWLGWHVLESLPLDTSRFNITTAVVDTAGRIGFDRVSMAVLRGGITSGQALTPLPIDVFDDGIDDADGPEVTMIAPRVPSRVSPGPQTGNPTPPANASLFFIQVAALDRSRHGIGVSENGQGTAARSVLGTILDGSQIQNPITHPSNGTNRNFPGLNVTFDVPLRQPNGNVVPAGSNLAPIFNVAGSELDADGYVVTTADWVVGGSLLMPAGKRSVTITARVTDNANRTRSVSHVVGISPVENGQNLTPEP</sequence>
<evidence type="ECO:0008006" key="4">
    <source>
        <dbReference type="Google" id="ProtNLM"/>
    </source>
</evidence>
<evidence type="ECO:0000313" key="2">
    <source>
        <dbReference type="EMBL" id="RCW68071.1"/>
    </source>
</evidence>
<gene>
    <name evidence="2" type="ORF">DES41_108250</name>
</gene>
<evidence type="ECO:0000256" key="1">
    <source>
        <dbReference type="SAM" id="SignalP"/>
    </source>
</evidence>
<organism evidence="2 3">
    <name type="scientific">Pseudorhodoferax soli</name>
    <dbReference type="NCBI Taxonomy" id="545864"/>
    <lineage>
        <taxon>Bacteria</taxon>
        <taxon>Pseudomonadati</taxon>
        <taxon>Pseudomonadota</taxon>
        <taxon>Betaproteobacteria</taxon>
        <taxon>Burkholderiales</taxon>
        <taxon>Comamonadaceae</taxon>
    </lineage>
</organism>
<feature type="chain" id="PRO_5017058059" description="Ig-like domain-containing protein" evidence="1">
    <location>
        <begin position="31"/>
        <end position="416"/>
    </location>
</feature>
<comment type="caution">
    <text evidence="2">The sequence shown here is derived from an EMBL/GenBank/DDBJ whole genome shotgun (WGS) entry which is preliminary data.</text>
</comment>
<dbReference type="Proteomes" id="UP000252884">
    <property type="component" value="Unassembled WGS sequence"/>
</dbReference>
<feature type="signal peptide" evidence="1">
    <location>
        <begin position="1"/>
        <end position="30"/>
    </location>
</feature>
<proteinExistence type="predicted"/>
<reference evidence="2 3" key="1">
    <citation type="submission" date="2018-07" db="EMBL/GenBank/DDBJ databases">
        <title>Genomic Encyclopedia of Type Strains, Phase IV (KMG-IV): sequencing the most valuable type-strain genomes for metagenomic binning, comparative biology and taxonomic classification.</title>
        <authorList>
            <person name="Goeker M."/>
        </authorList>
    </citation>
    <scope>NUCLEOTIDE SEQUENCE [LARGE SCALE GENOMIC DNA]</scope>
    <source>
        <strain evidence="2 3">DSM 21634</strain>
    </source>
</reference>
<dbReference type="EMBL" id="QPJK01000008">
    <property type="protein sequence ID" value="RCW68071.1"/>
    <property type="molecule type" value="Genomic_DNA"/>
</dbReference>
<accession>A0A368XJ66</accession>
<evidence type="ECO:0000313" key="3">
    <source>
        <dbReference type="Proteomes" id="UP000252884"/>
    </source>
</evidence>
<keyword evidence="3" id="KW-1185">Reference proteome</keyword>
<dbReference type="OrthoDB" id="863280at2"/>
<keyword evidence="1" id="KW-0732">Signal</keyword>
<protein>
    <recommendedName>
        <fullName evidence="4">Ig-like domain-containing protein</fullName>
    </recommendedName>
</protein>